<sequence>MGKHRKHQYHRRIAVAAVAVGVVGIPSAALACGGWPGGGTQQTHRVAEEIPSVQWNPSAWGGLAPGAASGRPASATPSPTAGAGTALPGASAPSSPAASSSPGTPAAPHPRDASARRSAAPAVPASSAPASAAQHHGAASAAPVSSHTARPTTPAATPASPVASDSPAPSASAPSDSAAQILALVNNERAKAGCSALTANPALAAAAQAHSEDMAAHRNMSHTGSDGSAPGDRITAAGYTWSTYGENVAYGYTDAAQVMAAWMNSPGHKANILDCAFKEIGVGLAQPGGYWTQDFGTSR</sequence>
<reference evidence="5" key="1">
    <citation type="journal article" date="2019" name="Int. J. Syst. Evol. Microbiol.">
        <title>The Global Catalogue of Microorganisms (GCM) 10K type strain sequencing project: providing services to taxonomists for standard genome sequencing and annotation.</title>
        <authorList>
            <consortium name="The Broad Institute Genomics Platform"/>
            <consortium name="The Broad Institute Genome Sequencing Center for Infectious Disease"/>
            <person name="Wu L."/>
            <person name="Ma J."/>
        </authorList>
    </citation>
    <scope>NUCLEOTIDE SEQUENCE [LARGE SCALE GENOMIC DNA]</scope>
    <source>
        <strain evidence="5">PCU 347</strain>
    </source>
</reference>
<evidence type="ECO:0000313" key="4">
    <source>
        <dbReference type="EMBL" id="MFC4333513.1"/>
    </source>
</evidence>
<feature type="compositionally biased region" description="Low complexity" evidence="1">
    <location>
        <begin position="61"/>
        <end position="106"/>
    </location>
</feature>
<gene>
    <name evidence="4" type="ORF">ACFPC0_38270</name>
</gene>
<dbReference type="Proteomes" id="UP001595824">
    <property type="component" value="Unassembled WGS sequence"/>
</dbReference>
<name>A0ABV8TST6_9ACTN</name>
<organism evidence="4 5">
    <name type="scientific">Streptomyces andamanensis</name>
    <dbReference type="NCBI Taxonomy" id="1565035"/>
    <lineage>
        <taxon>Bacteria</taxon>
        <taxon>Bacillati</taxon>
        <taxon>Actinomycetota</taxon>
        <taxon>Actinomycetes</taxon>
        <taxon>Kitasatosporales</taxon>
        <taxon>Streptomycetaceae</taxon>
        <taxon>Streptomyces</taxon>
    </lineage>
</organism>
<comment type="caution">
    <text evidence="4">The sequence shown here is derived from an EMBL/GenBank/DDBJ whole genome shotgun (WGS) entry which is preliminary data.</text>
</comment>
<dbReference type="RefSeq" id="WP_381744825.1">
    <property type="nucleotide sequence ID" value="NZ_JBHSDP010000031.1"/>
</dbReference>
<protein>
    <submittedName>
        <fullName evidence="4">CAP domain-containing protein</fullName>
    </submittedName>
</protein>
<dbReference type="PANTHER" id="PTHR31157">
    <property type="entry name" value="SCP DOMAIN-CONTAINING PROTEIN"/>
    <property type="match status" value="1"/>
</dbReference>
<feature type="region of interest" description="Disordered" evidence="1">
    <location>
        <begin position="57"/>
        <end position="174"/>
    </location>
</feature>
<dbReference type="InterPro" id="IPR014044">
    <property type="entry name" value="CAP_dom"/>
</dbReference>
<dbReference type="CDD" id="cd05379">
    <property type="entry name" value="CAP_bacterial"/>
    <property type="match status" value="1"/>
</dbReference>
<dbReference type="EMBL" id="JBHSDP010000031">
    <property type="protein sequence ID" value="MFC4333513.1"/>
    <property type="molecule type" value="Genomic_DNA"/>
</dbReference>
<dbReference type="PANTHER" id="PTHR31157:SF1">
    <property type="entry name" value="SCP DOMAIN-CONTAINING PROTEIN"/>
    <property type="match status" value="1"/>
</dbReference>
<evidence type="ECO:0000313" key="5">
    <source>
        <dbReference type="Proteomes" id="UP001595824"/>
    </source>
</evidence>
<feature type="domain" description="SCP" evidence="3">
    <location>
        <begin position="182"/>
        <end position="295"/>
    </location>
</feature>
<keyword evidence="2" id="KW-0732">Signal</keyword>
<feature type="compositionally biased region" description="Low complexity" evidence="1">
    <location>
        <begin position="116"/>
        <end position="174"/>
    </location>
</feature>
<keyword evidence="5" id="KW-1185">Reference proteome</keyword>
<dbReference type="PROSITE" id="PS51257">
    <property type="entry name" value="PROKAR_LIPOPROTEIN"/>
    <property type="match status" value="1"/>
</dbReference>
<feature type="chain" id="PRO_5047342457" evidence="2">
    <location>
        <begin position="32"/>
        <end position="299"/>
    </location>
</feature>
<evidence type="ECO:0000259" key="3">
    <source>
        <dbReference type="Pfam" id="PF00188"/>
    </source>
</evidence>
<evidence type="ECO:0000256" key="1">
    <source>
        <dbReference type="SAM" id="MobiDB-lite"/>
    </source>
</evidence>
<accession>A0ABV8TST6</accession>
<dbReference type="Pfam" id="PF00188">
    <property type="entry name" value="CAP"/>
    <property type="match status" value="1"/>
</dbReference>
<evidence type="ECO:0000256" key="2">
    <source>
        <dbReference type="SAM" id="SignalP"/>
    </source>
</evidence>
<dbReference type="InterPro" id="IPR035940">
    <property type="entry name" value="CAP_sf"/>
</dbReference>
<dbReference type="SUPFAM" id="SSF55797">
    <property type="entry name" value="PR-1-like"/>
    <property type="match status" value="1"/>
</dbReference>
<dbReference type="Gene3D" id="3.40.33.10">
    <property type="entry name" value="CAP"/>
    <property type="match status" value="1"/>
</dbReference>
<feature type="signal peptide" evidence="2">
    <location>
        <begin position="1"/>
        <end position="31"/>
    </location>
</feature>
<proteinExistence type="predicted"/>